<protein>
    <submittedName>
        <fullName evidence="1">Uncharacterized protein</fullName>
    </submittedName>
</protein>
<comment type="caution">
    <text evidence="1">The sequence shown here is derived from an EMBL/GenBank/DDBJ whole genome shotgun (WGS) entry which is preliminary data.</text>
</comment>
<evidence type="ECO:0000313" key="2">
    <source>
        <dbReference type="Proteomes" id="UP001154282"/>
    </source>
</evidence>
<evidence type="ECO:0000313" key="1">
    <source>
        <dbReference type="EMBL" id="CAI0415336.1"/>
    </source>
</evidence>
<dbReference type="EMBL" id="CAMGYJ010000005">
    <property type="protein sequence ID" value="CAI0415336.1"/>
    <property type="molecule type" value="Genomic_DNA"/>
</dbReference>
<gene>
    <name evidence="1" type="ORF">LITE_LOCUS16594</name>
</gene>
<dbReference type="AlphaFoldDB" id="A0AAV0K006"/>
<sequence>MFCPSPLPHLVFPLRLKTGWHTISTESSTYVRTYLSVITDKICRNDNGLTH</sequence>
<dbReference type="Proteomes" id="UP001154282">
    <property type="component" value="Unassembled WGS sequence"/>
</dbReference>
<proteinExistence type="predicted"/>
<name>A0AAV0K006_9ROSI</name>
<organism evidence="1 2">
    <name type="scientific">Linum tenue</name>
    <dbReference type="NCBI Taxonomy" id="586396"/>
    <lineage>
        <taxon>Eukaryota</taxon>
        <taxon>Viridiplantae</taxon>
        <taxon>Streptophyta</taxon>
        <taxon>Embryophyta</taxon>
        <taxon>Tracheophyta</taxon>
        <taxon>Spermatophyta</taxon>
        <taxon>Magnoliopsida</taxon>
        <taxon>eudicotyledons</taxon>
        <taxon>Gunneridae</taxon>
        <taxon>Pentapetalae</taxon>
        <taxon>rosids</taxon>
        <taxon>fabids</taxon>
        <taxon>Malpighiales</taxon>
        <taxon>Linaceae</taxon>
        <taxon>Linum</taxon>
    </lineage>
</organism>
<accession>A0AAV0K006</accession>
<keyword evidence="2" id="KW-1185">Reference proteome</keyword>
<reference evidence="1" key="1">
    <citation type="submission" date="2022-08" db="EMBL/GenBank/DDBJ databases">
        <authorList>
            <person name="Gutierrez-Valencia J."/>
        </authorList>
    </citation>
    <scope>NUCLEOTIDE SEQUENCE</scope>
</reference>